<dbReference type="PANTHER" id="PTHR21230">
    <property type="entry name" value="VESICLE TRANSPORT V-SNARE PROTEIN VTI1-RELATED"/>
    <property type="match status" value="1"/>
</dbReference>
<dbReference type="SUPFAM" id="SSF58038">
    <property type="entry name" value="SNARE fusion complex"/>
    <property type="match status" value="1"/>
</dbReference>
<evidence type="ECO:0000256" key="7">
    <source>
        <dbReference type="ARBA" id="ARBA00023136"/>
    </source>
</evidence>
<comment type="function">
    <text evidence="8">Involved in transport of proteins from the cis/medial-Golgi to the trans-Golgi network.</text>
</comment>
<evidence type="ECO:0000256" key="1">
    <source>
        <dbReference type="ARBA" id="ARBA00004409"/>
    </source>
</evidence>
<evidence type="ECO:0000256" key="8">
    <source>
        <dbReference type="PIRNR" id="PIRNR028865"/>
    </source>
</evidence>
<dbReference type="GO" id="GO:0005484">
    <property type="term" value="F:SNAP receptor activity"/>
    <property type="evidence" value="ECO:0000318"/>
    <property type="project" value="GO_Central"/>
</dbReference>
<keyword evidence="5 9" id="KW-1133">Transmembrane helix</keyword>
<dbReference type="RefSeq" id="XP_021848927.1">
    <property type="nucleotide sequence ID" value="XM_021993235.2"/>
</dbReference>
<proteinExistence type="inferred from homology"/>
<dbReference type="Gene3D" id="1.20.5.110">
    <property type="match status" value="1"/>
</dbReference>
<dbReference type="PANTHER" id="PTHR21230:SF1">
    <property type="entry name" value="GOLGI SNAP RECEPTOR COMPLEX MEMBER 2"/>
    <property type="match status" value="1"/>
</dbReference>
<evidence type="ECO:0000256" key="9">
    <source>
        <dbReference type="SAM" id="Phobius"/>
    </source>
</evidence>
<comment type="similarity">
    <text evidence="8">Belongs to the GOSR2 family.</text>
</comment>
<dbReference type="InterPro" id="IPR027027">
    <property type="entry name" value="GOSR2/Membrin/Bos1"/>
</dbReference>
<keyword evidence="10" id="KW-1185">Reference proteome</keyword>
<dbReference type="OrthoDB" id="158360at2759"/>
<evidence type="ECO:0000313" key="11">
    <source>
        <dbReference type="RefSeq" id="XP_021848927.1"/>
    </source>
</evidence>
<dbReference type="KEGG" id="soe:110788612"/>
<dbReference type="GO" id="GO:0031201">
    <property type="term" value="C:SNARE complex"/>
    <property type="evidence" value="ECO:0000318"/>
    <property type="project" value="GO_Central"/>
</dbReference>
<dbReference type="GO" id="GO:0005794">
    <property type="term" value="C:Golgi apparatus"/>
    <property type="evidence" value="ECO:0000318"/>
    <property type="project" value="GO_Central"/>
</dbReference>
<gene>
    <name evidence="11" type="primary">LOC110788612</name>
</gene>
<evidence type="ECO:0000256" key="5">
    <source>
        <dbReference type="ARBA" id="ARBA00022989"/>
    </source>
</evidence>
<evidence type="ECO:0000256" key="2">
    <source>
        <dbReference type="ARBA" id="ARBA00022448"/>
    </source>
</evidence>
<dbReference type="GeneID" id="110788612"/>
<dbReference type="PIRSF" id="PIRSF028865">
    <property type="entry name" value="Membrin-2"/>
    <property type="match status" value="1"/>
</dbReference>
<dbReference type="GO" id="GO:0015031">
    <property type="term" value="P:protein transport"/>
    <property type="evidence" value="ECO:0007669"/>
    <property type="project" value="UniProtKB-KW"/>
</dbReference>
<keyword evidence="7 8" id="KW-0472">Membrane</keyword>
<dbReference type="GO" id="GO:0031902">
    <property type="term" value="C:late endosome membrane"/>
    <property type="evidence" value="ECO:0000318"/>
    <property type="project" value="GO_Central"/>
</dbReference>
<organism evidence="10 11">
    <name type="scientific">Spinacia oleracea</name>
    <name type="common">Spinach</name>
    <dbReference type="NCBI Taxonomy" id="3562"/>
    <lineage>
        <taxon>Eukaryota</taxon>
        <taxon>Viridiplantae</taxon>
        <taxon>Streptophyta</taxon>
        <taxon>Embryophyta</taxon>
        <taxon>Tracheophyta</taxon>
        <taxon>Spermatophyta</taxon>
        <taxon>Magnoliopsida</taxon>
        <taxon>eudicotyledons</taxon>
        <taxon>Gunneridae</taxon>
        <taxon>Pentapetalae</taxon>
        <taxon>Caryophyllales</taxon>
        <taxon>Chenopodiaceae</taxon>
        <taxon>Chenopodioideae</taxon>
        <taxon>Anserineae</taxon>
        <taxon>Spinacia</taxon>
    </lineage>
</organism>
<dbReference type="Proteomes" id="UP000813463">
    <property type="component" value="Chromosome 6"/>
</dbReference>
<dbReference type="CDD" id="cd15863">
    <property type="entry name" value="SNARE_GS27"/>
    <property type="match status" value="1"/>
</dbReference>
<reference evidence="11" key="2">
    <citation type="submission" date="2025-08" db="UniProtKB">
        <authorList>
            <consortium name="RefSeq"/>
        </authorList>
    </citation>
    <scope>IDENTIFICATION</scope>
    <source>
        <tissue evidence="11">Leaf</tissue>
    </source>
</reference>
<reference evidence="10" key="1">
    <citation type="journal article" date="2021" name="Nat. Commun.">
        <title>Genomic analyses provide insights into spinach domestication and the genetic basis of agronomic traits.</title>
        <authorList>
            <person name="Cai X."/>
            <person name="Sun X."/>
            <person name="Xu C."/>
            <person name="Sun H."/>
            <person name="Wang X."/>
            <person name="Ge C."/>
            <person name="Zhang Z."/>
            <person name="Wang Q."/>
            <person name="Fei Z."/>
            <person name="Jiao C."/>
            <person name="Wang Q."/>
        </authorList>
    </citation>
    <scope>NUCLEOTIDE SEQUENCE [LARGE SCALE GENOMIC DNA]</scope>
    <source>
        <strain evidence="10">cv. Varoflay</strain>
    </source>
</reference>
<evidence type="ECO:0000256" key="3">
    <source>
        <dbReference type="ARBA" id="ARBA00022692"/>
    </source>
</evidence>
<dbReference type="AlphaFoldDB" id="A0A9R0IGZ0"/>
<evidence type="ECO:0000256" key="4">
    <source>
        <dbReference type="ARBA" id="ARBA00022927"/>
    </source>
</evidence>
<dbReference type="GO" id="GO:0012507">
    <property type="term" value="C:ER to Golgi transport vesicle membrane"/>
    <property type="evidence" value="ECO:0000318"/>
    <property type="project" value="GO_Central"/>
</dbReference>
<protein>
    <recommendedName>
        <fullName evidence="8">Membrin</fullName>
    </recommendedName>
</protein>
<keyword evidence="3 9" id="KW-0812">Transmembrane</keyword>
<sequence length="233" mass="26500">MDGVVVGAGGGGGTTLSEVYQNAKRLQLKIRDSLERLERLESSTSSASAASPEFAFDVKKDISQLHSLCSDMDHLWRSVAVRSQRDLWKRKVEQVAEEAYSLKESLDKYFMRNQRRMQEAKERAELLGGANGESSHVLRIFDDEARAMQSARNSSRMLEDAYSTGVAILSKFSEQRESMKSAQRKLLDVLNTVGLSNSVLRLIERRNRVDTWIKFAGMILTFVVLIVLWRWKH</sequence>
<comment type="subcellular location">
    <subcellularLocation>
        <location evidence="1">Golgi apparatus membrane</location>
        <topology evidence="1">Single-pass type IV membrane protein</topology>
    </subcellularLocation>
</comment>
<evidence type="ECO:0000313" key="10">
    <source>
        <dbReference type="Proteomes" id="UP000813463"/>
    </source>
</evidence>
<evidence type="ECO:0000256" key="6">
    <source>
        <dbReference type="ARBA" id="ARBA00023034"/>
    </source>
</evidence>
<keyword evidence="2 8" id="KW-0813">Transport</keyword>
<accession>A0A9R0IGZ0</accession>
<dbReference type="GO" id="GO:0005789">
    <property type="term" value="C:endoplasmic reticulum membrane"/>
    <property type="evidence" value="ECO:0000318"/>
    <property type="project" value="GO_Central"/>
</dbReference>
<dbReference type="GO" id="GO:0000139">
    <property type="term" value="C:Golgi membrane"/>
    <property type="evidence" value="ECO:0007669"/>
    <property type="project" value="UniProtKB-SubCell"/>
</dbReference>
<dbReference type="Pfam" id="PF12352">
    <property type="entry name" value="V-SNARE_C"/>
    <property type="match status" value="1"/>
</dbReference>
<keyword evidence="4 8" id="KW-0653">Protein transport</keyword>
<dbReference type="GO" id="GO:0000149">
    <property type="term" value="F:SNARE binding"/>
    <property type="evidence" value="ECO:0000318"/>
    <property type="project" value="GO_Central"/>
</dbReference>
<feature type="transmembrane region" description="Helical" evidence="9">
    <location>
        <begin position="211"/>
        <end position="231"/>
    </location>
</feature>
<name>A0A9R0IGZ0_SPIOL</name>
<keyword evidence="6" id="KW-0333">Golgi apparatus</keyword>
<dbReference type="GO" id="GO:0006906">
    <property type="term" value="P:vesicle fusion"/>
    <property type="evidence" value="ECO:0000318"/>
    <property type="project" value="GO_Central"/>
</dbReference>